<gene>
    <name evidence="7" type="ORF">BKCO1_10400013</name>
</gene>
<dbReference type="PRINTS" id="PR00783">
    <property type="entry name" value="MINTRINSICP"/>
</dbReference>
<protein>
    <submittedName>
        <fullName evidence="7">Mip transporter</fullName>
    </submittedName>
</protein>
<comment type="subcellular location">
    <subcellularLocation>
        <location evidence="1">Membrane</location>
        <topology evidence="1">Multi-pass membrane protein</topology>
    </subcellularLocation>
</comment>
<dbReference type="OrthoDB" id="3222at2759"/>
<dbReference type="Proteomes" id="UP000183809">
    <property type="component" value="Unassembled WGS sequence"/>
</dbReference>
<evidence type="ECO:0000256" key="1">
    <source>
        <dbReference type="ARBA" id="ARBA00004141"/>
    </source>
</evidence>
<keyword evidence="3 6" id="KW-1133">Transmembrane helix</keyword>
<keyword evidence="4 6" id="KW-0472">Membrane</keyword>
<feature type="transmembrane region" description="Helical" evidence="6">
    <location>
        <begin position="124"/>
        <end position="146"/>
    </location>
</feature>
<dbReference type="EMBL" id="MNUE01000104">
    <property type="protein sequence ID" value="OJD28907.1"/>
    <property type="molecule type" value="Genomic_DNA"/>
</dbReference>
<organism evidence="7 8">
    <name type="scientific">Diplodia corticola</name>
    <dbReference type="NCBI Taxonomy" id="236234"/>
    <lineage>
        <taxon>Eukaryota</taxon>
        <taxon>Fungi</taxon>
        <taxon>Dikarya</taxon>
        <taxon>Ascomycota</taxon>
        <taxon>Pezizomycotina</taxon>
        <taxon>Dothideomycetes</taxon>
        <taxon>Dothideomycetes incertae sedis</taxon>
        <taxon>Botryosphaeriales</taxon>
        <taxon>Botryosphaeriaceae</taxon>
        <taxon>Diplodia</taxon>
    </lineage>
</organism>
<comment type="caution">
    <text evidence="7">The sequence shown here is derived from an EMBL/GenBank/DDBJ whole genome shotgun (WGS) entry which is preliminary data.</text>
</comment>
<keyword evidence="5" id="KW-0813">Transport</keyword>
<evidence type="ECO:0000313" key="8">
    <source>
        <dbReference type="Proteomes" id="UP000183809"/>
    </source>
</evidence>
<evidence type="ECO:0000256" key="5">
    <source>
        <dbReference type="RuleBase" id="RU000477"/>
    </source>
</evidence>
<feature type="transmembrane region" description="Helical" evidence="6">
    <location>
        <begin position="172"/>
        <end position="190"/>
    </location>
</feature>
<evidence type="ECO:0000256" key="4">
    <source>
        <dbReference type="ARBA" id="ARBA00023136"/>
    </source>
</evidence>
<dbReference type="InterPro" id="IPR023271">
    <property type="entry name" value="Aquaporin-like"/>
</dbReference>
<proteinExistence type="inferred from homology"/>
<feature type="transmembrane region" description="Helical" evidence="6">
    <location>
        <begin position="251"/>
        <end position="271"/>
    </location>
</feature>
<feature type="transmembrane region" description="Helical" evidence="6">
    <location>
        <begin position="220"/>
        <end position="239"/>
    </location>
</feature>
<keyword evidence="8" id="KW-1185">Reference proteome</keyword>
<comment type="similarity">
    <text evidence="5">Belongs to the MIP/aquaporin (TC 1.A.8) family.</text>
</comment>
<dbReference type="AlphaFoldDB" id="A0A1J9R907"/>
<evidence type="ECO:0000256" key="3">
    <source>
        <dbReference type="ARBA" id="ARBA00022989"/>
    </source>
</evidence>
<sequence length="316" mass="33204">MDNTKRPLEDSHQALPFAGRLGGNQSFAVSQGRQADARPFAGRIGGNQAFTVSLQLNPEADAIVKETPDAAPLRSLKDAIDLKGFLQPVIWKAAVIECWGTSMLVFSVGLIANALGPYHSADSLGAPLVAALGNWFAITLFIFAAAPASGGHLNPFITMATLTTGLSTLSRSVLYMVGQCIGALIGAFLLKLGISGADYFPSGIVPGCSIDTSLVSYGQAYVLEFSSYLVSIFLSFGVGLDPRQGEVFGPALSPILIGLTVAFASFATGFLKEGWSGASEKKARDAAWWRGAQENMTNISKICAKDEVGKEHPLGA</sequence>
<dbReference type="PANTHER" id="PTHR47002:SF2">
    <property type="entry name" value="AQUAPORIN AQPAE.A-LIKE"/>
    <property type="match status" value="1"/>
</dbReference>
<dbReference type="GeneID" id="31010434"/>
<dbReference type="PANTHER" id="PTHR47002">
    <property type="entry name" value="AQUAPORIN-LIKE"/>
    <property type="match status" value="1"/>
</dbReference>
<dbReference type="STRING" id="236234.A0A1J9R907"/>
<evidence type="ECO:0000256" key="2">
    <source>
        <dbReference type="ARBA" id="ARBA00022692"/>
    </source>
</evidence>
<accession>A0A1J9R907</accession>
<dbReference type="GO" id="GO:0016020">
    <property type="term" value="C:membrane"/>
    <property type="evidence" value="ECO:0007669"/>
    <property type="project" value="UniProtKB-SubCell"/>
</dbReference>
<dbReference type="Pfam" id="PF00230">
    <property type="entry name" value="MIP"/>
    <property type="match status" value="1"/>
</dbReference>
<dbReference type="RefSeq" id="XP_020125167.1">
    <property type="nucleotide sequence ID" value="XM_020270175.1"/>
</dbReference>
<evidence type="ECO:0000256" key="6">
    <source>
        <dbReference type="SAM" id="Phobius"/>
    </source>
</evidence>
<dbReference type="GO" id="GO:0015267">
    <property type="term" value="F:channel activity"/>
    <property type="evidence" value="ECO:0007669"/>
    <property type="project" value="InterPro"/>
</dbReference>
<dbReference type="Gene3D" id="1.20.1080.10">
    <property type="entry name" value="Glycerol uptake facilitator protein"/>
    <property type="match status" value="1"/>
</dbReference>
<keyword evidence="2 5" id="KW-0812">Transmembrane</keyword>
<feature type="transmembrane region" description="Helical" evidence="6">
    <location>
        <begin position="89"/>
        <end position="112"/>
    </location>
</feature>
<reference evidence="7 8" key="1">
    <citation type="submission" date="2016-10" db="EMBL/GenBank/DDBJ databases">
        <title>Proteomics and genomics reveal pathogen-plant mechanisms compatible with a hemibiotrophic lifestyle of Diplodia corticola.</title>
        <authorList>
            <person name="Fernandes I."/>
            <person name="De Jonge R."/>
            <person name="Van De Peer Y."/>
            <person name="Devreese B."/>
            <person name="Alves A."/>
            <person name="Esteves A.C."/>
        </authorList>
    </citation>
    <scope>NUCLEOTIDE SEQUENCE [LARGE SCALE GENOMIC DNA]</scope>
    <source>
        <strain evidence="7 8">CBS 112549</strain>
    </source>
</reference>
<evidence type="ECO:0000313" key="7">
    <source>
        <dbReference type="EMBL" id="OJD28907.1"/>
    </source>
</evidence>
<dbReference type="InterPro" id="IPR000425">
    <property type="entry name" value="MIP"/>
</dbReference>
<name>A0A1J9R907_9PEZI</name>
<dbReference type="SUPFAM" id="SSF81338">
    <property type="entry name" value="Aquaporin-like"/>
    <property type="match status" value="1"/>
</dbReference>